<evidence type="ECO:0000313" key="5">
    <source>
        <dbReference type="Proteomes" id="UP001555786"/>
    </source>
</evidence>
<evidence type="ECO:0000256" key="1">
    <source>
        <dbReference type="ARBA" id="ARBA00022729"/>
    </source>
</evidence>
<dbReference type="EMBL" id="JBFNQD010000033">
    <property type="protein sequence ID" value="MEW9310686.1"/>
    <property type="molecule type" value="Genomic_DNA"/>
</dbReference>
<organism evidence="4 5">
    <name type="scientific">Labrys neptuniae</name>
    <dbReference type="NCBI Taxonomy" id="376174"/>
    <lineage>
        <taxon>Bacteria</taxon>
        <taxon>Pseudomonadati</taxon>
        <taxon>Pseudomonadota</taxon>
        <taxon>Alphaproteobacteria</taxon>
        <taxon>Hyphomicrobiales</taxon>
        <taxon>Xanthobacteraceae</taxon>
        <taxon>Labrys</taxon>
    </lineage>
</organism>
<dbReference type="PANTHER" id="PTHR35936">
    <property type="entry name" value="MEMBRANE-BOUND LYTIC MUREIN TRANSGLYCOSYLASE F"/>
    <property type="match status" value="1"/>
</dbReference>
<dbReference type="Proteomes" id="UP001555786">
    <property type="component" value="Unassembled WGS sequence"/>
</dbReference>
<reference evidence="4 5" key="1">
    <citation type="submission" date="2024-07" db="EMBL/GenBank/DDBJ databases">
        <title>Description of Labrys sedimenti sp. nov., isolated from a diclofenac-degrading enrichment culture.</title>
        <authorList>
            <person name="Tancsics A."/>
            <person name="Csepanyi A."/>
        </authorList>
    </citation>
    <scope>NUCLEOTIDE SEQUENCE [LARGE SCALE GENOMIC DNA]</scope>
    <source>
        <strain evidence="4 5">LMG 23578</strain>
    </source>
</reference>
<name>A0ABV3PZ20_9HYPH</name>
<feature type="chain" id="PRO_5046554444" evidence="2">
    <location>
        <begin position="25"/>
        <end position="274"/>
    </location>
</feature>
<evidence type="ECO:0000259" key="3">
    <source>
        <dbReference type="SMART" id="SM00062"/>
    </source>
</evidence>
<dbReference type="SMART" id="SM00062">
    <property type="entry name" value="PBPb"/>
    <property type="match status" value="1"/>
</dbReference>
<evidence type="ECO:0000256" key="2">
    <source>
        <dbReference type="SAM" id="SignalP"/>
    </source>
</evidence>
<dbReference type="RefSeq" id="WP_367627035.1">
    <property type="nucleotide sequence ID" value="NZ_JBFNQD010000033.1"/>
</dbReference>
<comment type="caution">
    <text evidence="4">The sequence shown here is derived from an EMBL/GenBank/DDBJ whole genome shotgun (WGS) entry which is preliminary data.</text>
</comment>
<keyword evidence="1 2" id="KW-0732">Signal</keyword>
<dbReference type="InterPro" id="IPR001638">
    <property type="entry name" value="Solute-binding_3/MltF_N"/>
</dbReference>
<accession>A0ABV3PZ20</accession>
<dbReference type="PROSITE" id="PS51257">
    <property type="entry name" value="PROKAR_LIPOPROTEIN"/>
    <property type="match status" value="1"/>
</dbReference>
<keyword evidence="5" id="KW-1185">Reference proteome</keyword>
<evidence type="ECO:0000313" key="4">
    <source>
        <dbReference type="EMBL" id="MEW9310686.1"/>
    </source>
</evidence>
<feature type="domain" description="Solute-binding protein family 3/N-terminal" evidence="3">
    <location>
        <begin position="38"/>
        <end position="262"/>
    </location>
</feature>
<dbReference type="Pfam" id="PF00497">
    <property type="entry name" value="SBP_bac_3"/>
    <property type="match status" value="1"/>
</dbReference>
<dbReference type="CDD" id="cd13530">
    <property type="entry name" value="PBP2_peptides_like"/>
    <property type="match status" value="1"/>
</dbReference>
<dbReference type="PANTHER" id="PTHR35936:SF17">
    <property type="entry name" value="ARGININE-BINDING EXTRACELLULAR PROTEIN ARTP"/>
    <property type="match status" value="1"/>
</dbReference>
<gene>
    <name evidence="4" type="ORF">ABXS05_34450</name>
</gene>
<dbReference type="SUPFAM" id="SSF53850">
    <property type="entry name" value="Periplasmic binding protein-like II"/>
    <property type="match status" value="1"/>
</dbReference>
<dbReference type="Gene3D" id="3.40.190.10">
    <property type="entry name" value="Periplasmic binding protein-like II"/>
    <property type="match status" value="2"/>
</dbReference>
<sequence>MIKMLKTMFAAIALATATGTVAGACTPSPDVKTLKPGVLTVAAQTYRPFSIVESDGSVTGVDGEILKQIAKLECLSIETISVDAAAALNYVQTGRADVTVGDWYRTKARSEVLFMSDPLYVDQMGIVSKEGATKLADLEGKTVGTVQTNLWVADLKKLYGAKLKTYPVLVQVQQDLKNGRIDAFVESYSIAMLAEKAGELGGFKAAVAGPDERVVSSKFPGQGSFPMNKDNESLLKAFNKRIAELHSNGFIKKALVQFGLSESAGNTGDPRWIE</sequence>
<feature type="signal peptide" evidence="2">
    <location>
        <begin position="1"/>
        <end position="24"/>
    </location>
</feature>
<protein>
    <submittedName>
        <fullName evidence="4">Transporter substrate-binding domain-containing protein</fullName>
    </submittedName>
</protein>
<proteinExistence type="predicted"/>